<comment type="caution">
    <text evidence="11">The sequence shown here is derived from an EMBL/GenBank/DDBJ whole genome shotgun (WGS) entry which is preliminary data.</text>
</comment>
<keyword evidence="10" id="KW-0406">Ion transport</keyword>
<name>A0ABR5K0W8_9BACI</name>
<keyword evidence="2 10" id="KW-1003">Cell membrane</keyword>
<keyword evidence="5 10" id="KW-0472">Membrane</keyword>
<comment type="similarity">
    <text evidence="7 10">Belongs to the fluoride channel Fluc/FEX (TC 1.A.43) family.</text>
</comment>
<evidence type="ECO:0000256" key="5">
    <source>
        <dbReference type="ARBA" id="ARBA00023136"/>
    </source>
</evidence>
<keyword evidence="10" id="KW-0813">Transport</keyword>
<reference evidence="12" key="1">
    <citation type="submission" date="2015-07" db="EMBL/GenBank/DDBJ databases">
        <title>Fjat-14205 dsm 2895.</title>
        <authorList>
            <person name="Liu B."/>
            <person name="Wang J."/>
            <person name="Zhu Y."/>
            <person name="Liu G."/>
            <person name="Chen Q."/>
            <person name="Chen Z."/>
            <person name="Lan J."/>
            <person name="Che J."/>
            <person name="Ge C."/>
            <person name="Shi H."/>
            <person name="Pan Z."/>
            <person name="Liu X."/>
        </authorList>
    </citation>
    <scope>NUCLEOTIDE SEQUENCE [LARGE SCALE GENOMIC DNA]</scope>
    <source>
        <strain evidence="12">DSM 25560</strain>
    </source>
</reference>
<feature type="binding site" evidence="10">
    <location>
        <position position="63"/>
    </location>
    <ligand>
        <name>Na(+)</name>
        <dbReference type="ChEBI" id="CHEBI:29101"/>
        <note>structural</note>
    </ligand>
</feature>
<dbReference type="Proteomes" id="UP000050668">
    <property type="component" value="Unassembled WGS sequence"/>
</dbReference>
<comment type="subcellular location">
    <subcellularLocation>
        <location evidence="1 10">Cell membrane</location>
        <topology evidence="1 10">Multi-pass membrane protein</topology>
    </subcellularLocation>
</comment>
<comment type="activity regulation">
    <text evidence="10">Na(+) is not transported, but it plays an essential structural role and its presence is essential for fluoride channel function.</text>
</comment>
<evidence type="ECO:0000256" key="3">
    <source>
        <dbReference type="ARBA" id="ARBA00022692"/>
    </source>
</evidence>
<evidence type="ECO:0000313" key="11">
    <source>
        <dbReference type="EMBL" id="KOS68555.1"/>
    </source>
</evidence>
<keyword evidence="12" id="KW-1185">Reference proteome</keyword>
<keyword evidence="4 10" id="KW-1133">Transmembrane helix</keyword>
<proteinExistence type="inferred from homology"/>
<evidence type="ECO:0000256" key="10">
    <source>
        <dbReference type="HAMAP-Rule" id="MF_00454"/>
    </source>
</evidence>
<sequence length="109" mass="11993">MILVGIGGFFGALIRFSIGKYIVSSYPWATFIINCSGSFALGLLYGLQPIEWLWQLLGIGFLGAYTTFSTFGFEVLQLLEKHMWLQTVTYIFSSVILGILCAALGLLIA</sequence>
<keyword evidence="10" id="KW-0915">Sodium</keyword>
<protein>
    <recommendedName>
        <fullName evidence="10">Fluoride-specific ion channel FluC</fullName>
    </recommendedName>
</protein>
<feature type="binding site" evidence="10">
    <location>
        <position position="66"/>
    </location>
    <ligand>
        <name>Na(+)</name>
        <dbReference type="ChEBI" id="CHEBI:29101"/>
        <note>structural</note>
    </ligand>
</feature>
<dbReference type="PANTHER" id="PTHR28259:SF1">
    <property type="entry name" value="FLUORIDE EXPORT PROTEIN 1-RELATED"/>
    <property type="match status" value="1"/>
</dbReference>
<dbReference type="HAMAP" id="MF_00454">
    <property type="entry name" value="FluC"/>
    <property type="match status" value="1"/>
</dbReference>
<evidence type="ECO:0000256" key="8">
    <source>
        <dbReference type="ARBA" id="ARBA00035585"/>
    </source>
</evidence>
<evidence type="ECO:0000256" key="1">
    <source>
        <dbReference type="ARBA" id="ARBA00004651"/>
    </source>
</evidence>
<evidence type="ECO:0000256" key="2">
    <source>
        <dbReference type="ARBA" id="ARBA00022475"/>
    </source>
</evidence>
<evidence type="ECO:0000256" key="7">
    <source>
        <dbReference type="ARBA" id="ARBA00035120"/>
    </source>
</evidence>
<keyword evidence="10" id="KW-0479">Metal-binding</keyword>
<evidence type="ECO:0000256" key="6">
    <source>
        <dbReference type="ARBA" id="ARBA00023303"/>
    </source>
</evidence>
<evidence type="ECO:0000256" key="9">
    <source>
        <dbReference type="ARBA" id="ARBA00049940"/>
    </source>
</evidence>
<keyword evidence="6 10" id="KW-0407">Ion channel</keyword>
<dbReference type="EMBL" id="LGRV01000003">
    <property type="protein sequence ID" value="KOS68555.1"/>
    <property type="molecule type" value="Genomic_DNA"/>
</dbReference>
<feature type="transmembrane region" description="Helical" evidence="10">
    <location>
        <begin position="54"/>
        <end position="76"/>
    </location>
</feature>
<keyword evidence="3 10" id="KW-0812">Transmembrane</keyword>
<dbReference type="InterPro" id="IPR003691">
    <property type="entry name" value="FluC"/>
</dbReference>
<evidence type="ECO:0000256" key="4">
    <source>
        <dbReference type="ARBA" id="ARBA00022989"/>
    </source>
</evidence>
<comment type="catalytic activity">
    <reaction evidence="8">
        <text>fluoride(in) = fluoride(out)</text>
        <dbReference type="Rhea" id="RHEA:76159"/>
        <dbReference type="ChEBI" id="CHEBI:17051"/>
    </reaction>
    <physiologicalReaction direction="left-to-right" evidence="8">
        <dbReference type="Rhea" id="RHEA:76160"/>
    </physiologicalReaction>
</comment>
<accession>A0ABR5K0W8</accession>
<dbReference type="RefSeq" id="WP_053583388.1">
    <property type="nucleotide sequence ID" value="NZ_LGRV01000003.1"/>
</dbReference>
<comment type="function">
    <text evidence="9 10">Fluoride-specific ion channel. Important for reducing fluoride concentration in the cell, thus reducing its toxicity.</text>
</comment>
<organism evidence="11 12">
    <name type="scientific">Lysinibacillus contaminans</name>
    <dbReference type="NCBI Taxonomy" id="1293441"/>
    <lineage>
        <taxon>Bacteria</taxon>
        <taxon>Bacillati</taxon>
        <taxon>Bacillota</taxon>
        <taxon>Bacilli</taxon>
        <taxon>Bacillales</taxon>
        <taxon>Bacillaceae</taxon>
        <taxon>Lysinibacillus</taxon>
    </lineage>
</organism>
<feature type="transmembrane region" description="Helical" evidence="10">
    <location>
        <begin position="29"/>
        <end position="47"/>
    </location>
</feature>
<dbReference type="Pfam" id="PF02537">
    <property type="entry name" value="CRCB"/>
    <property type="match status" value="1"/>
</dbReference>
<feature type="transmembrane region" description="Helical" evidence="10">
    <location>
        <begin position="88"/>
        <end position="108"/>
    </location>
</feature>
<gene>
    <name evidence="10" type="primary">fluC</name>
    <name evidence="10" type="synonym">crcB</name>
    <name evidence="11" type="ORF">AEA09_08325</name>
</gene>
<evidence type="ECO:0000313" key="12">
    <source>
        <dbReference type="Proteomes" id="UP000050668"/>
    </source>
</evidence>
<dbReference type="PANTHER" id="PTHR28259">
    <property type="entry name" value="FLUORIDE EXPORT PROTEIN 1-RELATED"/>
    <property type="match status" value="1"/>
</dbReference>